<sequence length="197" mass="22078">MKYFLIYIGLSIVTISQGLVLPKTFSSKKACSYPNGTENSLHVFNCDNGNMPMLVKSAEITDNSGKITYPIDPRKDIIIVLSAINNGIIYNDNRVRVKISEYTTNWLTGKCDWVEIPTFGLLNNIDGCSYAHNCPLNKGNLTLKLPINLAKFSGIINTIAGRNPYQIEIRMENYNEGDTAHEEFSCVVTQLRFSENN</sequence>
<evidence type="ECO:0000313" key="3">
    <source>
        <dbReference type="WBParaSite" id="SSTP_0000226200.1"/>
    </source>
</evidence>
<keyword evidence="1" id="KW-0732">Signal</keyword>
<accession>A0A0K0DYE7</accession>
<dbReference type="PANTHER" id="PTHR35573:SF3">
    <property type="entry name" value="ML DOMAIN-CONTAINING PROTEIN"/>
    <property type="match status" value="1"/>
</dbReference>
<dbReference type="WBParaSite" id="SSTP_0000226200.1">
    <property type="protein sequence ID" value="SSTP_0000226200.1"/>
    <property type="gene ID" value="SSTP_0000226200"/>
</dbReference>
<feature type="chain" id="PRO_5005327152" evidence="1">
    <location>
        <begin position="19"/>
        <end position="197"/>
    </location>
</feature>
<dbReference type="AlphaFoldDB" id="A0A0K0DYE7"/>
<reference evidence="3" key="1">
    <citation type="submission" date="2015-08" db="UniProtKB">
        <authorList>
            <consortium name="WormBaseParasite"/>
        </authorList>
    </citation>
    <scope>IDENTIFICATION</scope>
</reference>
<evidence type="ECO:0000313" key="4">
    <source>
        <dbReference type="WBParaSite" id="TCONS_00009123.p1"/>
    </source>
</evidence>
<evidence type="ECO:0000256" key="1">
    <source>
        <dbReference type="SAM" id="SignalP"/>
    </source>
</evidence>
<feature type="signal peptide" evidence="1">
    <location>
        <begin position="1"/>
        <end position="18"/>
    </location>
</feature>
<evidence type="ECO:0000313" key="2">
    <source>
        <dbReference type="Proteomes" id="UP000035681"/>
    </source>
</evidence>
<organism evidence="3">
    <name type="scientific">Strongyloides stercoralis</name>
    <name type="common">Threadworm</name>
    <dbReference type="NCBI Taxonomy" id="6248"/>
    <lineage>
        <taxon>Eukaryota</taxon>
        <taxon>Metazoa</taxon>
        <taxon>Ecdysozoa</taxon>
        <taxon>Nematoda</taxon>
        <taxon>Chromadorea</taxon>
        <taxon>Rhabditida</taxon>
        <taxon>Tylenchina</taxon>
        <taxon>Panagrolaimomorpha</taxon>
        <taxon>Strongyloidoidea</taxon>
        <taxon>Strongyloididae</taxon>
        <taxon>Strongyloides</taxon>
    </lineage>
</organism>
<dbReference type="PANTHER" id="PTHR35573">
    <property type="entry name" value="PROTEIN CBG22129"/>
    <property type="match status" value="1"/>
</dbReference>
<keyword evidence="2" id="KW-1185">Reference proteome</keyword>
<dbReference type="WBParaSite" id="TCONS_00009123.p1">
    <property type="protein sequence ID" value="TCONS_00009123.p1"/>
    <property type="gene ID" value="XLOC_006968"/>
</dbReference>
<proteinExistence type="predicted"/>
<name>A0A0K0DYE7_STRER</name>
<protein>
    <submittedName>
        <fullName evidence="4">MD-2-related lipid-recognition domain-containing protein</fullName>
    </submittedName>
    <submittedName>
        <fullName evidence="3">ML domain-containing protein</fullName>
    </submittedName>
</protein>
<dbReference type="Proteomes" id="UP000035681">
    <property type="component" value="Unplaced"/>
</dbReference>